<dbReference type="InterPro" id="IPR053151">
    <property type="entry name" value="RNase_H-like"/>
</dbReference>
<feature type="region of interest" description="Disordered" evidence="1">
    <location>
        <begin position="1"/>
        <end position="25"/>
    </location>
</feature>
<dbReference type="PANTHER" id="PTHR47723:SF23">
    <property type="entry name" value="REVERSE TRANSCRIPTASE-LIKE PROTEIN"/>
    <property type="match status" value="1"/>
</dbReference>
<dbReference type="Proteomes" id="UP001157418">
    <property type="component" value="Unassembled WGS sequence"/>
</dbReference>
<reference evidence="2 3" key="1">
    <citation type="submission" date="2022-01" db="EMBL/GenBank/DDBJ databases">
        <authorList>
            <person name="Xiong W."/>
            <person name="Schranz E."/>
        </authorList>
    </citation>
    <scope>NUCLEOTIDE SEQUENCE [LARGE SCALE GENOMIC DNA]</scope>
</reference>
<organism evidence="2 3">
    <name type="scientific">Lactuca virosa</name>
    <dbReference type="NCBI Taxonomy" id="75947"/>
    <lineage>
        <taxon>Eukaryota</taxon>
        <taxon>Viridiplantae</taxon>
        <taxon>Streptophyta</taxon>
        <taxon>Embryophyta</taxon>
        <taxon>Tracheophyta</taxon>
        <taxon>Spermatophyta</taxon>
        <taxon>Magnoliopsida</taxon>
        <taxon>eudicotyledons</taxon>
        <taxon>Gunneridae</taxon>
        <taxon>Pentapetalae</taxon>
        <taxon>asterids</taxon>
        <taxon>campanulids</taxon>
        <taxon>Asterales</taxon>
        <taxon>Asteraceae</taxon>
        <taxon>Cichorioideae</taxon>
        <taxon>Cichorieae</taxon>
        <taxon>Lactucinae</taxon>
        <taxon>Lactuca</taxon>
    </lineage>
</organism>
<feature type="compositionally biased region" description="Acidic residues" evidence="1">
    <location>
        <begin position="72"/>
        <end position="90"/>
    </location>
</feature>
<evidence type="ECO:0000313" key="2">
    <source>
        <dbReference type="EMBL" id="CAH1426014.1"/>
    </source>
</evidence>
<accession>A0AAU9MIQ2</accession>
<keyword evidence="3" id="KW-1185">Reference proteome</keyword>
<dbReference type="PANTHER" id="PTHR47723">
    <property type="entry name" value="OS05G0353850 PROTEIN"/>
    <property type="match status" value="1"/>
</dbReference>
<evidence type="ECO:0008006" key="4">
    <source>
        <dbReference type="Google" id="ProtNLM"/>
    </source>
</evidence>
<feature type="compositionally biased region" description="Basic and acidic residues" evidence="1">
    <location>
        <begin position="14"/>
        <end position="23"/>
    </location>
</feature>
<name>A0AAU9MIQ2_9ASTR</name>
<dbReference type="CDD" id="cd06222">
    <property type="entry name" value="RNase_H_like"/>
    <property type="match status" value="1"/>
</dbReference>
<feature type="region of interest" description="Disordered" evidence="1">
    <location>
        <begin position="66"/>
        <end position="102"/>
    </location>
</feature>
<feature type="compositionally biased region" description="Polar residues" evidence="1">
    <location>
        <begin position="1"/>
        <end position="10"/>
    </location>
</feature>
<dbReference type="EMBL" id="CAKMRJ010002223">
    <property type="protein sequence ID" value="CAH1426014.1"/>
    <property type="molecule type" value="Genomic_DNA"/>
</dbReference>
<comment type="caution">
    <text evidence="2">The sequence shown here is derived from an EMBL/GenBank/DDBJ whole genome shotgun (WGS) entry which is preliminary data.</text>
</comment>
<proteinExistence type="predicted"/>
<dbReference type="InterPro" id="IPR044730">
    <property type="entry name" value="RNase_H-like_dom_plant"/>
</dbReference>
<sequence>MGSSESTGRLNGTRRNEDERRQESTGAGTIAIAIAAGVDVVWAGTTPIAIAAGVAAAWGISTMLFNNTDTDTNIDTDSDTDTDTDAEEKYEESRKRRISTHGIEPSLPNLRIRTYYTEEASNRRDQQHSEGKSTKKIIWFPPPPGVFKMNTDGGFRPTEDLLENDAVKRPSAYAGILRNDRGECIQAFRQFYGVTDSLEAEIAGILKGLGAFG</sequence>
<evidence type="ECO:0000256" key="1">
    <source>
        <dbReference type="SAM" id="MobiDB-lite"/>
    </source>
</evidence>
<protein>
    <recommendedName>
        <fullName evidence="4">RNase H type-1 domain-containing protein</fullName>
    </recommendedName>
</protein>
<dbReference type="AlphaFoldDB" id="A0AAU9MIQ2"/>
<gene>
    <name evidence="2" type="ORF">LVIROSA_LOCUS13123</name>
</gene>
<evidence type="ECO:0000313" key="3">
    <source>
        <dbReference type="Proteomes" id="UP001157418"/>
    </source>
</evidence>